<dbReference type="RefSeq" id="WP_167672736.1">
    <property type="nucleotide sequence ID" value="NZ_JAATJS010000003.1"/>
</dbReference>
<dbReference type="CDD" id="cd00712">
    <property type="entry name" value="AsnB"/>
    <property type="match status" value="1"/>
</dbReference>
<evidence type="ECO:0000256" key="6">
    <source>
        <dbReference type="ARBA" id="ARBA00022962"/>
    </source>
</evidence>
<accession>A0ABX0VAE5</accession>
<dbReference type="InterPro" id="IPR014729">
    <property type="entry name" value="Rossmann-like_a/b/a_fold"/>
</dbReference>
<keyword evidence="5" id="KW-0067">ATP-binding</keyword>
<feature type="domain" description="Glutamine amidotransferase type-2" evidence="8">
    <location>
        <begin position="2"/>
        <end position="214"/>
    </location>
</feature>
<dbReference type="SUPFAM" id="SSF52402">
    <property type="entry name" value="Adenine nucleotide alpha hydrolases-like"/>
    <property type="match status" value="1"/>
</dbReference>
<evidence type="ECO:0000256" key="3">
    <source>
        <dbReference type="ARBA" id="ARBA00012737"/>
    </source>
</evidence>
<evidence type="ECO:0000259" key="8">
    <source>
        <dbReference type="PROSITE" id="PS51278"/>
    </source>
</evidence>
<evidence type="ECO:0000313" key="9">
    <source>
        <dbReference type="EMBL" id="NIX76824.1"/>
    </source>
</evidence>
<keyword evidence="9" id="KW-0436">Ligase</keyword>
<evidence type="ECO:0000256" key="1">
    <source>
        <dbReference type="ARBA" id="ARBA00005187"/>
    </source>
</evidence>
<dbReference type="Proteomes" id="UP000707352">
    <property type="component" value="Unassembled WGS sequence"/>
</dbReference>
<name>A0ABX0VAE5_9HYPH</name>
<comment type="caution">
    <text evidence="9">The sequence shown here is derived from an EMBL/GenBank/DDBJ whole genome shotgun (WGS) entry which is preliminary data.</text>
</comment>
<dbReference type="GO" id="GO:0004066">
    <property type="term" value="F:asparagine synthase (glutamine-hydrolyzing) activity"/>
    <property type="evidence" value="ECO:0007669"/>
    <property type="project" value="UniProtKB-EC"/>
</dbReference>
<evidence type="ECO:0000256" key="4">
    <source>
        <dbReference type="ARBA" id="ARBA00022741"/>
    </source>
</evidence>
<protein>
    <recommendedName>
        <fullName evidence="3">asparagine synthase (glutamine-hydrolyzing)</fullName>
        <ecNumber evidence="3">6.3.5.4</ecNumber>
    </recommendedName>
</protein>
<sequence length="617" mass="69282">MCGITGILHFGRDSQAPGRVRRMADSVVHRGPDSDGYWSDDDVALGFRRLAIVDIADGEQPMANEDKSVWIVFNGEIYNHRELRRELELAGHQFKSDHSDTEVLVHGWEEWGERLPERLNGMFAFAIWDLRAKSLFLARDRYGIKPLYLATARDGSLVFASEVRALHASGLVPVEADAAGVIEYFSLMNFWHGRTPFRGVSMLQAGHCELVTSSGRRQRKYWDFTFSRNRGSEMGRATDEFREVLHQSVNRQLAADVPVMSYLSGGIDSSSITAVAHQLRPGVRAYSCIFNLDQVGEDRFVDEREFSRAVAQSLGIDRVELEIPQDALIQNLDATIAALEYPRMGMAYVNYLIAKRVSADAKVVLSGMGGDEVTGGYVGRYAIIPRMHGSESVSLADGASADAIFQTFRAMLNVPIRAEELTEAFTPDFLRMAGGFDPVYEIRRAFRSAPSDDPWDALMYVDAKTYLHGLLVLEDKLSMIHSLETRVPLLDNEVVDYALEVPWHLLSDGQTGKILFREAVRPWVPDAIYTKPKMGFGPPDASWYRGRLRPWVEAQLSRLTSQGVFQPSFIRRKLDEHFSGAANHVALIWCLLSFESWCRQSGVLGGLSTDQRQIAYN</sequence>
<evidence type="ECO:0000256" key="2">
    <source>
        <dbReference type="ARBA" id="ARBA00005752"/>
    </source>
</evidence>
<dbReference type="SUPFAM" id="SSF56235">
    <property type="entry name" value="N-terminal nucleophile aminohydrolases (Ntn hydrolases)"/>
    <property type="match status" value="1"/>
</dbReference>
<dbReference type="PANTHER" id="PTHR43284">
    <property type="entry name" value="ASPARAGINE SYNTHETASE (GLUTAMINE-HYDROLYZING)"/>
    <property type="match status" value="1"/>
</dbReference>
<comment type="pathway">
    <text evidence="1">Amino-acid biosynthesis; L-asparagine biosynthesis; L-asparagine from L-aspartate (L-Gln route): step 1/1.</text>
</comment>
<comment type="catalytic activity">
    <reaction evidence="7">
        <text>L-aspartate + L-glutamine + ATP + H2O = L-asparagine + L-glutamate + AMP + diphosphate + H(+)</text>
        <dbReference type="Rhea" id="RHEA:12228"/>
        <dbReference type="ChEBI" id="CHEBI:15377"/>
        <dbReference type="ChEBI" id="CHEBI:15378"/>
        <dbReference type="ChEBI" id="CHEBI:29985"/>
        <dbReference type="ChEBI" id="CHEBI:29991"/>
        <dbReference type="ChEBI" id="CHEBI:30616"/>
        <dbReference type="ChEBI" id="CHEBI:33019"/>
        <dbReference type="ChEBI" id="CHEBI:58048"/>
        <dbReference type="ChEBI" id="CHEBI:58359"/>
        <dbReference type="ChEBI" id="CHEBI:456215"/>
        <dbReference type="EC" id="6.3.5.4"/>
    </reaction>
</comment>
<dbReference type="Gene3D" id="3.40.50.620">
    <property type="entry name" value="HUPs"/>
    <property type="match status" value="1"/>
</dbReference>
<dbReference type="CDD" id="cd01991">
    <property type="entry name" value="Asn_synthase_B_C"/>
    <property type="match status" value="1"/>
</dbReference>
<dbReference type="PROSITE" id="PS51278">
    <property type="entry name" value="GATASE_TYPE_2"/>
    <property type="match status" value="1"/>
</dbReference>
<dbReference type="EMBL" id="JAATJS010000003">
    <property type="protein sequence ID" value="NIX76824.1"/>
    <property type="molecule type" value="Genomic_DNA"/>
</dbReference>
<dbReference type="PIRSF" id="PIRSF001589">
    <property type="entry name" value="Asn_synthetase_glu-h"/>
    <property type="match status" value="1"/>
</dbReference>
<dbReference type="InterPro" id="IPR029055">
    <property type="entry name" value="Ntn_hydrolases_N"/>
</dbReference>
<dbReference type="InterPro" id="IPR006426">
    <property type="entry name" value="Asn_synth_AEB"/>
</dbReference>
<evidence type="ECO:0000313" key="10">
    <source>
        <dbReference type="Proteomes" id="UP000707352"/>
    </source>
</evidence>
<evidence type="ECO:0000256" key="7">
    <source>
        <dbReference type="ARBA" id="ARBA00048741"/>
    </source>
</evidence>
<dbReference type="InterPro" id="IPR001962">
    <property type="entry name" value="Asn_synthase"/>
</dbReference>
<dbReference type="NCBIfam" id="TIGR01536">
    <property type="entry name" value="asn_synth_AEB"/>
    <property type="match status" value="1"/>
</dbReference>
<keyword evidence="6" id="KW-0315">Glutamine amidotransferase</keyword>
<evidence type="ECO:0000256" key="5">
    <source>
        <dbReference type="ARBA" id="ARBA00022840"/>
    </source>
</evidence>
<proteinExistence type="inferred from homology"/>
<dbReference type="InterPro" id="IPR033738">
    <property type="entry name" value="AsnB_N"/>
</dbReference>
<dbReference type="Pfam" id="PF00733">
    <property type="entry name" value="Asn_synthase"/>
    <property type="match status" value="1"/>
</dbReference>
<dbReference type="EC" id="6.3.5.4" evidence="3"/>
<dbReference type="InterPro" id="IPR051786">
    <property type="entry name" value="ASN_synthetase/amidase"/>
</dbReference>
<dbReference type="Gene3D" id="3.60.20.10">
    <property type="entry name" value="Glutamine Phosphoribosylpyrophosphate, subunit 1, domain 1"/>
    <property type="match status" value="1"/>
</dbReference>
<keyword evidence="10" id="KW-1185">Reference proteome</keyword>
<keyword evidence="4" id="KW-0547">Nucleotide-binding</keyword>
<dbReference type="PANTHER" id="PTHR43284:SF1">
    <property type="entry name" value="ASPARAGINE SYNTHETASE"/>
    <property type="match status" value="1"/>
</dbReference>
<dbReference type="Pfam" id="PF13537">
    <property type="entry name" value="GATase_7"/>
    <property type="match status" value="1"/>
</dbReference>
<dbReference type="InterPro" id="IPR017932">
    <property type="entry name" value="GATase_2_dom"/>
</dbReference>
<reference evidence="9 10" key="1">
    <citation type="submission" date="2020-03" db="EMBL/GenBank/DDBJ databases">
        <title>The genome sequence of Microvirga sp. c23x22.</title>
        <authorList>
            <person name="Zhang X."/>
        </authorList>
    </citation>
    <scope>NUCLEOTIDE SEQUENCE [LARGE SCALE GENOMIC DNA]</scope>
    <source>
        <strain evidence="10">c23x22</strain>
    </source>
</reference>
<comment type="similarity">
    <text evidence="2">Belongs to the asparagine synthetase family.</text>
</comment>
<gene>
    <name evidence="9" type="primary">asnB</name>
    <name evidence="9" type="ORF">HB375_09380</name>
</gene>
<organism evidence="9 10">
    <name type="scientific">Microvirga terricola</name>
    <dbReference type="NCBI Taxonomy" id="2719797"/>
    <lineage>
        <taxon>Bacteria</taxon>
        <taxon>Pseudomonadati</taxon>
        <taxon>Pseudomonadota</taxon>
        <taxon>Alphaproteobacteria</taxon>
        <taxon>Hyphomicrobiales</taxon>
        <taxon>Methylobacteriaceae</taxon>
        <taxon>Microvirga</taxon>
    </lineage>
</organism>